<dbReference type="Proteomes" id="UP000223173">
    <property type="component" value="Segment"/>
</dbReference>
<reference evidence="1" key="2">
    <citation type="submission" date="2016-06" db="EMBL/GenBank/DDBJ databases">
        <authorList>
            <person name="Kjaerup R.B."/>
            <person name="Dalgaard T.S."/>
            <person name="Juul-Madsen H.R."/>
        </authorList>
    </citation>
    <scope>NUCLEOTIDE SEQUENCE</scope>
</reference>
<sequence>MENRGIRIAERYGYKLVPNFFNLFFILDNWNNIPIGKTIVSLYNYRQKDFDEIFKKYDQNIGIATINYTTIHIIKHSNEFEIIVYNVDSIHDHKSRHLLRLFLGNTFIFRKGKVYLHGIVIGNLIKSHDLQFKVKKINLIRVRSLFDNNIVSYYPKKELIRNSIILGKGANDSIYVINEINNKRVLYYVKRIRKIPRLNRIALKNHKLQYQFFKTLLQKGILQKEILFPIVPLKSLRISKTTSWKFSPLYVFNGRLINTNIYARAMNPVLIDYDYDEANQVLLKFADELYHSVLCGLDYKNMLWCIALPPITKFWKIKDVYKYAYDLDNETKVFNY</sequence>
<reference evidence="1" key="1">
    <citation type="journal article" date="2014" name="Mol. Microbiol.">
        <title>Inter-viral conflicts that exploit host CRISPR immune systems of Sulfolobus.</title>
        <authorList>
            <person name="Erdmann S."/>
            <person name="Le Moine Bauer S."/>
            <person name="Garrett R.A."/>
        </authorList>
    </citation>
    <scope>NUCLEOTIDE SEQUENCE [LARGE SCALE GENOMIC DNA]</scope>
</reference>
<proteinExistence type="predicted"/>
<evidence type="ECO:0000313" key="1">
    <source>
        <dbReference type="EMBL" id="AOS58376.1"/>
    </source>
</evidence>
<name>A0A1D8BJ76_SIFV</name>
<protein>
    <submittedName>
        <fullName evidence="1">Conserved lipothrixviral protein</fullName>
    </submittedName>
</protein>
<accession>A0A1D8BJ76</accession>
<organism evidence="1">
    <name type="scientific">Sulfolobus islandicus filamentous virus 2</name>
    <dbReference type="NCBI Taxonomy" id="1902331"/>
    <lineage>
        <taxon>Viruses</taxon>
        <taxon>Adnaviria</taxon>
        <taxon>Zilligvirae</taxon>
        <taxon>Taleaviricota</taxon>
        <taxon>Tokiviricetes</taxon>
        <taxon>Ligamenvirales</taxon>
        <taxon>Lipothrixviridae</taxon>
        <taxon>Betalipothrixvirus</taxon>
        <taxon>Betalipothrixvirus hveragerdiense</taxon>
        <taxon>Sulfolobus islandicus filamentous virus</taxon>
    </lineage>
</organism>
<dbReference type="EMBL" id="KX467643">
    <property type="protein sequence ID" value="AOS58376.1"/>
    <property type="molecule type" value="Genomic_DNA"/>
</dbReference>
<gene>
    <name evidence="1" type="primary">SIFV2_gp21</name>
</gene>